<dbReference type="KEGG" id="paby:Ga0080574_TMP3805"/>
<evidence type="ECO:0000313" key="2">
    <source>
        <dbReference type="Proteomes" id="UP000187059"/>
    </source>
</evidence>
<sequence>MQLRDDQTISQRVAILEEALAKVLDRDGTMAVEQFDKPGILAVLVPEIGSYDTRRAHMLSDIARELEVLLS</sequence>
<reference evidence="1 2" key="1">
    <citation type="submission" date="2016-04" db="EMBL/GenBank/DDBJ databases">
        <title>Deep-sea bacteria in the southern Pacific.</title>
        <authorList>
            <person name="Tang K."/>
        </authorList>
    </citation>
    <scope>NUCLEOTIDE SEQUENCE [LARGE SCALE GENOMIC DNA]</scope>
    <source>
        <strain evidence="1 2">JLT2014</strain>
    </source>
</reference>
<dbReference type="STRING" id="1250539.Ga0080574_TMP3805"/>
<dbReference type="RefSeq" id="WP_076703367.1">
    <property type="nucleotide sequence ID" value="NZ_CP015093.1"/>
</dbReference>
<proteinExistence type="predicted"/>
<evidence type="ECO:0000313" key="1">
    <source>
        <dbReference type="EMBL" id="APZ54139.1"/>
    </source>
</evidence>
<dbReference type="Proteomes" id="UP000187059">
    <property type="component" value="Chromosome"/>
</dbReference>
<name>A0A1P8UXL4_9RHOB</name>
<dbReference type="OrthoDB" id="9778496at2"/>
<accession>A0A1P8UXL4</accession>
<organism evidence="1 2">
    <name type="scientific">Salipiger abyssi</name>
    <dbReference type="NCBI Taxonomy" id="1250539"/>
    <lineage>
        <taxon>Bacteria</taxon>
        <taxon>Pseudomonadati</taxon>
        <taxon>Pseudomonadota</taxon>
        <taxon>Alphaproteobacteria</taxon>
        <taxon>Rhodobacterales</taxon>
        <taxon>Roseobacteraceae</taxon>
        <taxon>Salipiger</taxon>
    </lineage>
</organism>
<keyword evidence="2" id="KW-1185">Reference proteome</keyword>
<dbReference type="EMBL" id="CP015093">
    <property type="protein sequence ID" value="APZ54139.1"/>
    <property type="molecule type" value="Genomic_DNA"/>
</dbReference>
<dbReference type="AlphaFoldDB" id="A0A1P8UXL4"/>
<protein>
    <submittedName>
        <fullName evidence="1">Uncharacterized protein</fullName>
    </submittedName>
</protein>
<gene>
    <name evidence="1" type="ORF">Ga0080574_TMP3805</name>
</gene>